<proteinExistence type="predicted"/>
<keyword evidence="3" id="KW-0762">Sugar transport</keyword>
<keyword evidence="4" id="KW-0808">Transferase</keyword>
<dbReference type="HOGENOM" id="CLU_147323_2_1_0"/>
<keyword evidence="10" id="KW-1185">Reference proteome</keyword>
<evidence type="ECO:0000256" key="6">
    <source>
        <dbReference type="ARBA" id="ARBA00022777"/>
    </source>
</evidence>
<feature type="domain" description="PTS EIIB type-3" evidence="8">
    <location>
        <begin position="1"/>
        <end position="99"/>
    </location>
</feature>
<dbReference type="GO" id="GO:0008982">
    <property type="term" value="F:protein-N(PI)-phosphohistidine-sugar phosphotransferase activity"/>
    <property type="evidence" value="ECO:0007669"/>
    <property type="project" value="InterPro"/>
</dbReference>
<dbReference type="PROSITE" id="PS51100">
    <property type="entry name" value="PTS_EIIB_TYPE_3"/>
    <property type="match status" value="1"/>
</dbReference>
<dbReference type="InterPro" id="IPR036095">
    <property type="entry name" value="PTS_EIIB-like_sf"/>
</dbReference>
<evidence type="ECO:0000256" key="1">
    <source>
        <dbReference type="ARBA" id="ARBA00022448"/>
    </source>
</evidence>
<dbReference type="PANTHER" id="PTHR34581">
    <property type="entry name" value="PTS SYSTEM N,N'-DIACETYLCHITOBIOSE-SPECIFIC EIIB COMPONENT"/>
    <property type="match status" value="1"/>
</dbReference>
<evidence type="ECO:0000259" key="8">
    <source>
        <dbReference type="PROSITE" id="PS51100"/>
    </source>
</evidence>
<keyword evidence="6" id="KW-0418">Kinase</keyword>
<dbReference type="InterPro" id="IPR051819">
    <property type="entry name" value="PTS_sugar-specific_EIIB"/>
</dbReference>
<evidence type="ECO:0000313" key="10">
    <source>
        <dbReference type="Proteomes" id="UP000002030"/>
    </source>
</evidence>
<dbReference type="PANTHER" id="PTHR34581:SF2">
    <property type="entry name" value="PTS SYSTEM N,N'-DIACETYLCHITOBIOSE-SPECIFIC EIIB COMPONENT"/>
    <property type="match status" value="1"/>
</dbReference>
<evidence type="ECO:0000256" key="3">
    <source>
        <dbReference type="ARBA" id="ARBA00022597"/>
    </source>
</evidence>
<keyword evidence="5" id="KW-0598">Phosphotransferase system</keyword>
<evidence type="ECO:0000313" key="9">
    <source>
        <dbReference type="EMBL" id="ACZ18569.1"/>
    </source>
</evidence>
<dbReference type="Pfam" id="PF02302">
    <property type="entry name" value="PTS_IIB"/>
    <property type="match status" value="1"/>
</dbReference>
<organism evidence="9 10">
    <name type="scientific">Thermanaerovibrio acidaminovorans (strain ATCC 49978 / DSM 6589 / Su883)</name>
    <name type="common">Selenomonas acidaminovorans</name>
    <dbReference type="NCBI Taxonomy" id="525903"/>
    <lineage>
        <taxon>Bacteria</taxon>
        <taxon>Thermotogati</taxon>
        <taxon>Synergistota</taxon>
        <taxon>Synergistia</taxon>
        <taxon>Synergistales</taxon>
        <taxon>Synergistaceae</taxon>
        <taxon>Thermanaerovibrio</taxon>
    </lineage>
</organism>
<dbReference type="CDD" id="cd05564">
    <property type="entry name" value="PTS_IIB_chitobiose_lichenan"/>
    <property type="match status" value="1"/>
</dbReference>
<evidence type="ECO:0000256" key="4">
    <source>
        <dbReference type="ARBA" id="ARBA00022679"/>
    </source>
</evidence>
<keyword evidence="2" id="KW-0597">Phosphoprotein</keyword>
<accession>D1B8G6</accession>
<protein>
    <submittedName>
        <fullName evidence="9">Phosphotransferase system lactose/cellobiose-specific IIB subunit</fullName>
    </submittedName>
</protein>
<dbReference type="STRING" id="525903.Taci_0332"/>
<name>D1B8G6_THEAS</name>
<dbReference type="eggNOG" id="COG1440">
    <property type="taxonomic scope" value="Bacteria"/>
</dbReference>
<dbReference type="RefSeq" id="WP_012869085.1">
    <property type="nucleotide sequence ID" value="NC_013522.1"/>
</dbReference>
<dbReference type="SUPFAM" id="SSF52794">
    <property type="entry name" value="PTS system IIB component-like"/>
    <property type="match status" value="1"/>
</dbReference>
<dbReference type="GO" id="GO:0009401">
    <property type="term" value="P:phosphoenolpyruvate-dependent sugar phosphotransferase system"/>
    <property type="evidence" value="ECO:0007669"/>
    <property type="project" value="UniProtKB-KW"/>
</dbReference>
<dbReference type="EnsemblBacteria" id="ACZ18569">
    <property type="protein sequence ID" value="ACZ18569"/>
    <property type="gene ID" value="Taci_0332"/>
</dbReference>
<evidence type="ECO:0000256" key="5">
    <source>
        <dbReference type="ARBA" id="ARBA00022683"/>
    </source>
</evidence>
<dbReference type="OrthoDB" id="9808134at2"/>
<reference evidence="9 10" key="1">
    <citation type="journal article" date="2009" name="Stand. Genomic Sci.">
        <title>Complete genome sequence of Thermanaerovibrio acidaminovorans type strain (Su883).</title>
        <authorList>
            <person name="Chovatia M."/>
            <person name="Sikorski J."/>
            <person name="Schroder M."/>
            <person name="Lapidus A."/>
            <person name="Nolan M."/>
            <person name="Tice H."/>
            <person name="Glavina Del Rio T."/>
            <person name="Copeland A."/>
            <person name="Cheng J.F."/>
            <person name="Lucas S."/>
            <person name="Chen F."/>
            <person name="Bruce D."/>
            <person name="Goodwin L."/>
            <person name="Pitluck S."/>
            <person name="Ivanova N."/>
            <person name="Mavromatis K."/>
            <person name="Ovchinnikova G."/>
            <person name="Pati A."/>
            <person name="Chen A."/>
            <person name="Palaniappan K."/>
            <person name="Land M."/>
            <person name="Hauser L."/>
            <person name="Chang Y.J."/>
            <person name="Jeffries C.D."/>
            <person name="Chain P."/>
            <person name="Saunders E."/>
            <person name="Detter J.C."/>
            <person name="Brettin T."/>
            <person name="Rohde M."/>
            <person name="Goker M."/>
            <person name="Spring S."/>
            <person name="Bristow J."/>
            <person name="Markowitz V."/>
            <person name="Hugenholtz P."/>
            <person name="Kyrpides N.C."/>
            <person name="Klenk H.P."/>
            <person name="Eisen J.A."/>
        </authorList>
    </citation>
    <scope>NUCLEOTIDE SEQUENCE [LARGE SCALE GENOMIC DNA]</scope>
    <source>
        <strain evidence="10">ATCC 49978 / DSM 6589 / Su883</strain>
    </source>
</reference>
<dbReference type="GO" id="GO:0016301">
    <property type="term" value="F:kinase activity"/>
    <property type="evidence" value="ECO:0007669"/>
    <property type="project" value="UniProtKB-KW"/>
</dbReference>
<dbReference type="EMBL" id="CP001818">
    <property type="protein sequence ID" value="ACZ18569.1"/>
    <property type="molecule type" value="Genomic_DNA"/>
</dbReference>
<dbReference type="Proteomes" id="UP000002030">
    <property type="component" value="Chromosome"/>
</dbReference>
<gene>
    <name evidence="9" type="ordered locus">Taci_0332</name>
</gene>
<evidence type="ECO:0000256" key="2">
    <source>
        <dbReference type="ARBA" id="ARBA00022553"/>
    </source>
</evidence>
<dbReference type="KEGG" id="tai:Taci_0332"/>
<dbReference type="AlphaFoldDB" id="D1B8G6"/>
<keyword evidence="1" id="KW-0813">Transport</keyword>
<dbReference type="Gene3D" id="3.40.50.2300">
    <property type="match status" value="1"/>
</dbReference>
<dbReference type="InterPro" id="IPR003501">
    <property type="entry name" value="PTS_EIIB_2/3"/>
</dbReference>
<evidence type="ECO:0000256" key="7">
    <source>
        <dbReference type="PROSITE-ProRule" id="PRU00423"/>
    </source>
</evidence>
<sequence length="99" mass="10342">MKIVLVCFAGMSTSLLVTKMKKAAEERGLQVQIEAVSTADMRESLEGAQVVLLGPQARYMLGEVREAVDGAVPVEVIDSKLYGAMGGAGVLDLAMSLGA</sequence>
<feature type="modified residue" description="Phosphocysteine; by EIIA" evidence="7">
    <location>
        <position position="7"/>
    </location>
</feature>
<dbReference type="InterPro" id="IPR013012">
    <property type="entry name" value="PTS_EIIB_3"/>
</dbReference>